<dbReference type="EMBL" id="MEZA01000009">
    <property type="protein sequence ID" value="OGD43059.1"/>
    <property type="molecule type" value="Genomic_DNA"/>
</dbReference>
<protein>
    <submittedName>
        <fullName evidence="1">Uncharacterized protein</fullName>
    </submittedName>
</protein>
<evidence type="ECO:0000313" key="1">
    <source>
        <dbReference type="EMBL" id="OGD43059.1"/>
    </source>
</evidence>
<accession>A0A1F5CJN2</accession>
<proteinExistence type="predicted"/>
<organism evidence="1 2">
    <name type="scientific">Candidatus Azambacteria bacterium RIFOXYD1_FULL_42_11</name>
    <dbReference type="NCBI Taxonomy" id="1797310"/>
    <lineage>
        <taxon>Bacteria</taxon>
        <taxon>Candidatus Azamiibacteriota</taxon>
    </lineage>
</organism>
<dbReference type="AlphaFoldDB" id="A0A1F5CJN2"/>
<sequence>MTNLSNKNLKRLTKKNSDEIKRLLSNFERYLNEIDKKAENIKQKIISGHGANNQDGSFTVL</sequence>
<reference evidence="1 2" key="1">
    <citation type="journal article" date="2016" name="Nat. Commun.">
        <title>Thousands of microbial genomes shed light on interconnected biogeochemical processes in an aquifer system.</title>
        <authorList>
            <person name="Anantharaman K."/>
            <person name="Brown C.T."/>
            <person name="Hug L.A."/>
            <person name="Sharon I."/>
            <person name="Castelle C.J."/>
            <person name="Probst A.J."/>
            <person name="Thomas B.C."/>
            <person name="Singh A."/>
            <person name="Wilkins M.J."/>
            <person name="Karaoz U."/>
            <person name="Brodie E.L."/>
            <person name="Williams K.H."/>
            <person name="Hubbard S.S."/>
            <person name="Banfield J.F."/>
        </authorList>
    </citation>
    <scope>NUCLEOTIDE SEQUENCE [LARGE SCALE GENOMIC DNA]</scope>
</reference>
<comment type="caution">
    <text evidence="1">The sequence shown here is derived from an EMBL/GenBank/DDBJ whole genome shotgun (WGS) entry which is preliminary data.</text>
</comment>
<name>A0A1F5CJN2_9BACT</name>
<evidence type="ECO:0000313" key="2">
    <source>
        <dbReference type="Proteomes" id="UP000178974"/>
    </source>
</evidence>
<dbReference type="Proteomes" id="UP000178974">
    <property type="component" value="Unassembled WGS sequence"/>
</dbReference>
<gene>
    <name evidence="1" type="ORF">A2567_00265</name>
</gene>